<dbReference type="GO" id="GO:0030497">
    <property type="term" value="P:fatty acid elongation"/>
    <property type="evidence" value="ECO:0007669"/>
    <property type="project" value="EnsemblFungi"/>
</dbReference>
<evidence type="ECO:0000256" key="13">
    <source>
        <dbReference type="ARBA" id="ARBA00036671"/>
    </source>
</evidence>
<dbReference type="STRING" id="1380566.A0A179FYT9"/>
<dbReference type="RefSeq" id="XP_018146818.1">
    <property type="nucleotide sequence ID" value="XM_018293316.1"/>
</dbReference>
<keyword evidence="7 14" id="KW-0276">Fatty acid metabolism</keyword>
<feature type="compositionally biased region" description="Low complexity" evidence="15">
    <location>
        <begin position="10"/>
        <end position="20"/>
    </location>
</feature>
<dbReference type="OrthoDB" id="46988at2759"/>
<proteinExistence type="inferred from homology"/>
<keyword evidence="8 14" id="KW-1133">Transmembrane helix</keyword>
<dbReference type="PANTHER" id="PTHR11035">
    <property type="entry name" value="VERY-LONG-CHAIN (3R)-3-HYDROXYACYL-COA DEHYDRATASE"/>
    <property type="match status" value="1"/>
</dbReference>
<evidence type="ECO:0000313" key="16">
    <source>
        <dbReference type="EMBL" id="OAQ70281.1"/>
    </source>
</evidence>
<comment type="pathway">
    <text evidence="2 14">Lipid metabolism; fatty acid biosynthesis.</text>
</comment>
<evidence type="ECO:0000313" key="17">
    <source>
        <dbReference type="Proteomes" id="UP000078397"/>
    </source>
</evidence>
<dbReference type="GO" id="GO:0042761">
    <property type="term" value="P:very long-chain fatty acid biosynthetic process"/>
    <property type="evidence" value="ECO:0007669"/>
    <property type="project" value="TreeGrafter"/>
</dbReference>
<accession>A0A179FYT9</accession>
<evidence type="ECO:0000256" key="10">
    <source>
        <dbReference type="ARBA" id="ARBA00023136"/>
    </source>
</evidence>
<keyword evidence="17" id="KW-1185">Reference proteome</keyword>
<keyword evidence="9 14" id="KW-0443">Lipid metabolism</keyword>
<dbReference type="Proteomes" id="UP000078397">
    <property type="component" value="Unassembled WGS sequence"/>
</dbReference>
<dbReference type="InterPro" id="IPR007482">
    <property type="entry name" value="Tyr_Pase-like_PTPLA"/>
</dbReference>
<feature type="transmembrane region" description="Helical" evidence="14">
    <location>
        <begin position="188"/>
        <end position="209"/>
    </location>
</feature>
<organism evidence="16 17">
    <name type="scientific">Pochonia chlamydosporia 170</name>
    <dbReference type="NCBI Taxonomy" id="1380566"/>
    <lineage>
        <taxon>Eukaryota</taxon>
        <taxon>Fungi</taxon>
        <taxon>Dikarya</taxon>
        <taxon>Ascomycota</taxon>
        <taxon>Pezizomycotina</taxon>
        <taxon>Sordariomycetes</taxon>
        <taxon>Hypocreomycetidae</taxon>
        <taxon>Hypocreales</taxon>
        <taxon>Clavicipitaceae</taxon>
        <taxon>Pochonia</taxon>
    </lineage>
</organism>
<keyword evidence="6 14" id="KW-0812">Transmembrane</keyword>
<evidence type="ECO:0000256" key="4">
    <source>
        <dbReference type="ARBA" id="ARBA00013122"/>
    </source>
</evidence>
<keyword evidence="14" id="KW-0256">Endoplasmic reticulum</keyword>
<keyword evidence="10 14" id="KW-0472">Membrane</keyword>
<dbReference type="GO" id="GO:0102158">
    <property type="term" value="F:very-long-chain (3R)-3-hydroxyacyl-CoA dehydratase activity"/>
    <property type="evidence" value="ECO:0007669"/>
    <property type="project" value="UniProtKB-EC"/>
</dbReference>
<dbReference type="UniPathway" id="UPA00094"/>
<dbReference type="GO" id="GO:0005789">
    <property type="term" value="C:endoplasmic reticulum membrane"/>
    <property type="evidence" value="ECO:0007669"/>
    <property type="project" value="UniProtKB-SubCell"/>
</dbReference>
<dbReference type="KEGG" id="pchm:VFPPC_15563"/>
<dbReference type="EC" id="4.2.1.134" evidence="4 14"/>
<dbReference type="EMBL" id="LSBJ02000002">
    <property type="protein sequence ID" value="OAQ70281.1"/>
    <property type="molecule type" value="Genomic_DNA"/>
</dbReference>
<evidence type="ECO:0000256" key="11">
    <source>
        <dbReference type="ARBA" id="ARBA00023160"/>
    </source>
</evidence>
<dbReference type="GeneID" id="28857310"/>
<keyword evidence="5 14" id="KW-0444">Lipid biosynthesis</keyword>
<evidence type="ECO:0000256" key="1">
    <source>
        <dbReference type="ARBA" id="ARBA00004141"/>
    </source>
</evidence>
<dbReference type="GO" id="GO:0007034">
    <property type="term" value="P:vacuolar transport"/>
    <property type="evidence" value="ECO:0007669"/>
    <property type="project" value="EnsemblFungi"/>
</dbReference>
<keyword evidence="12 14" id="KW-0456">Lyase</keyword>
<evidence type="ECO:0000256" key="3">
    <source>
        <dbReference type="ARBA" id="ARBA00007811"/>
    </source>
</evidence>
<keyword evidence="11 14" id="KW-0275">Fatty acid biosynthesis</keyword>
<comment type="similarity">
    <text evidence="3 14">Belongs to the very long-chain fatty acids dehydratase HACD family.</text>
</comment>
<comment type="caution">
    <text evidence="14">Lacks conserved residue(s) required for the propagation of feature annotation.</text>
</comment>
<evidence type="ECO:0000256" key="8">
    <source>
        <dbReference type="ARBA" id="ARBA00022989"/>
    </source>
</evidence>
<reference evidence="16 17" key="1">
    <citation type="journal article" date="2016" name="PLoS Pathog.">
        <title>Biosynthesis of antibiotic leucinostatins in bio-control fungus Purpureocillium lilacinum and their inhibition on phytophthora revealed by genome mining.</title>
        <authorList>
            <person name="Wang G."/>
            <person name="Liu Z."/>
            <person name="Lin R."/>
            <person name="Li E."/>
            <person name="Mao Z."/>
            <person name="Ling J."/>
            <person name="Yang Y."/>
            <person name="Yin W.B."/>
            <person name="Xie B."/>
        </authorList>
    </citation>
    <scope>NUCLEOTIDE SEQUENCE [LARGE SCALE GENOMIC DNA]</scope>
    <source>
        <strain evidence="16">170</strain>
    </source>
</reference>
<dbReference type="Pfam" id="PF04387">
    <property type="entry name" value="PTPLA"/>
    <property type="match status" value="1"/>
</dbReference>
<sequence>MADKSKSKSKPQAKASPKPASPLKTTYLILYNFASAIAWTVVLGRTLLLLYLRGPSTVYTGVGEWTKWTQTMAIMEVLHSLLGIVRAPLVTTIMQVSSRLLLVWPIVNTWPFLALSPFYSSMLIAWSVTEVIRYSYFALSLAGALPALLTWVRYSTFYILYPMGITSECMLIYGATGPAGELGAFGPVVLYAILAIYVPGSYVLFTHMMKQRGKVMRSLKTKDDKTQ</sequence>
<feature type="region of interest" description="Disordered" evidence="15">
    <location>
        <begin position="1"/>
        <end position="20"/>
    </location>
</feature>
<dbReference type="GO" id="GO:0030148">
    <property type="term" value="P:sphingolipid biosynthetic process"/>
    <property type="evidence" value="ECO:0007669"/>
    <property type="project" value="EnsemblFungi"/>
</dbReference>
<evidence type="ECO:0000256" key="12">
    <source>
        <dbReference type="ARBA" id="ARBA00023239"/>
    </source>
</evidence>
<comment type="subcellular location">
    <subcellularLocation>
        <location evidence="14">Endoplasmic reticulum membrane</location>
        <topology evidence="14">Multi-pass membrane protein</topology>
    </subcellularLocation>
    <subcellularLocation>
        <location evidence="1">Membrane</location>
        <topology evidence="1">Multi-pass membrane protein</topology>
    </subcellularLocation>
</comment>
<evidence type="ECO:0000256" key="14">
    <source>
        <dbReference type="RuleBase" id="RU363109"/>
    </source>
</evidence>
<name>A0A179FYT9_METCM</name>
<comment type="catalytic activity">
    <reaction evidence="13 14">
        <text>a very-long-chain (3R)-3-hydroxyacyl-CoA = a very-long-chain (2E)-enoyl-CoA + H2O</text>
        <dbReference type="Rhea" id="RHEA:45812"/>
        <dbReference type="ChEBI" id="CHEBI:15377"/>
        <dbReference type="ChEBI" id="CHEBI:83728"/>
        <dbReference type="ChEBI" id="CHEBI:85440"/>
        <dbReference type="EC" id="4.2.1.134"/>
    </reaction>
</comment>
<dbReference type="AlphaFoldDB" id="A0A179FYT9"/>
<evidence type="ECO:0000256" key="7">
    <source>
        <dbReference type="ARBA" id="ARBA00022832"/>
    </source>
</evidence>
<evidence type="ECO:0000256" key="15">
    <source>
        <dbReference type="SAM" id="MobiDB-lite"/>
    </source>
</evidence>
<dbReference type="PANTHER" id="PTHR11035:SF3">
    <property type="entry name" value="VERY-LONG-CHAIN (3R)-3-HYDROXYACYL-COA DEHYDRATASE"/>
    <property type="match status" value="1"/>
</dbReference>
<evidence type="ECO:0000256" key="5">
    <source>
        <dbReference type="ARBA" id="ARBA00022516"/>
    </source>
</evidence>
<feature type="transmembrane region" description="Helical" evidence="14">
    <location>
        <begin position="131"/>
        <end position="151"/>
    </location>
</feature>
<protein>
    <recommendedName>
        <fullName evidence="4 14">Very-long-chain (3R)-3-hydroxyacyl-CoA dehydratase</fullName>
        <ecNumber evidence="4 14">4.2.1.134</ecNumber>
    </recommendedName>
</protein>
<comment type="caution">
    <text evidence="16">The sequence shown here is derived from an EMBL/GenBank/DDBJ whole genome shotgun (WGS) entry which is preliminary data.</text>
</comment>
<gene>
    <name evidence="16" type="ORF">VFPPC_15563</name>
</gene>
<evidence type="ECO:0000256" key="6">
    <source>
        <dbReference type="ARBA" id="ARBA00022692"/>
    </source>
</evidence>
<evidence type="ECO:0000256" key="9">
    <source>
        <dbReference type="ARBA" id="ARBA00023098"/>
    </source>
</evidence>
<dbReference type="GO" id="GO:0000324">
    <property type="term" value="C:fungal-type vacuole"/>
    <property type="evidence" value="ECO:0007669"/>
    <property type="project" value="EnsemblFungi"/>
</dbReference>
<feature type="transmembrane region" description="Helical" evidence="14">
    <location>
        <begin position="28"/>
        <end position="52"/>
    </location>
</feature>
<evidence type="ECO:0000256" key="2">
    <source>
        <dbReference type="ARBA" id="ARBA00005194"/>
    </source>
</evidence>
<comment type="function">
    <text evidence="14">Catalyzes the third of the four reactions of the long-chain fatty acids elongation cycle. This endoplasmic reticulum-bound enzymatic process, allows the addition of two carbons to the chain of long- and very long-chain fatty acids/VLCFAs per cycle. This enzyme catalyzes the dehydration of the 3-hydroxyacyl-CoA intermediate into trans-2,3-enoyl-CoA, within each cycle of fatty acid elongation. Thereby, it participates to the production of VLCFAs of different chain lengths that are involved in multiple biological processes as precursors of membrane lipids and lipid mediators.</text>
</comment>
<feature type="transmembrane region" description="Helical" evidence="14">
    <location>
        <begin position="101"/>
        <end position="119"/>
    </location>
</feature>